<feature type="domain" description="BURP" evidence="1">
    <location>
        <begin position="50"/>
        <end position="273"/>
    </location>
</feature>
<dbReference type="PANTHER" id="PTHR31236:SF24">
    <property type="entry name" value="BURP DOMAIN PROTEIN RD22"/>
    <property type="match status" value="1"/>
</dbReference>
<dbReference type="EMBL" id="RWGY01000268">
    <property type="protein sequence ID" value="TVU02861.1"/>
    <property type="molecule type" value="Genomic_DNA"/>
</dbReference>
<comment type="caution">
    <text evidence="2">The sequence shown here is derived from an EMBL/GenBank/DDBJ whole genome shotgun (WGS) entry which is preliminary data.</text>
</comment>
<proteinExistence type="predicted"/>
<evidence type="ECO:0000313" key="3">
    <source>
        <dbReference type="Proteomes" id="UP000324897"/>
    </source>
</evidence>
<protein>
    <recommendedName>
        <fullName evidence="1">BURP domain-containing protein</fullName>
    </recommendedName>
</protein>
<dbReference type="Pfam" id="PF03181">
    <property type="entry name" value="BURP"/>
    <property type="match status" value="1"/>
</dbReference>
<dbReference type="InterPro" id="IPR004873">
    <property type="entry name" value="BURP_dom"/>
</dbReference>
<accession>A0A5J9SV27</accession>
<organism evidence="2 3">
    <name type="scientific">Eragrostis curvula</name>
    <name type="common">weeping love grass</name>
    <dbReference type="NCBI Taxonomy" id="38414"/>
    <lineage>
        <taxon>Eukaryota</taxon>
        <taxon>Viridiplantae</taxon>
        <taxon>Streptophyta</taxon>
        <taxon>Embryophyta</taxon>
        <taxon>Tracheophyta</taxon>
        <taxon>Spermatophyta</taxon>
        <taxon>Magnoliopsida</taxon>
        <taxon>Liliopsida</taxon>
        <taxon>Poales</taxon>
        <taxon>Poaceae</taxon>
        <taxon>PACMAD clade</taxon>
        <taxon>Chloridoideae</taxon>
        <taxon>Eragrostideae</taxon>
        <taxon>Eragrostidinae</taxon>
        <taxon>Eragrostis</taxon>
    </lineage>
</organism>
<gene>
    <name evidence="2" type="ORF">EJB05_51647</name>
</gene>
<dbReference type="Proteomes" id="UP000324897">
    <property type="component" value="Unassembled WGS sequence"/>
</dbReference>
<dbReference type="PROSITE" id="PS51277">
    <property type="entry name" value="BURP"/>
    <property type="match status" value="1"/>
</dbReference>
<keyword evidence="3" id="KW-1185">Reference proteome</keyword>
<dbReference type="AlphaFoldDB" id="A0A5J9SV27"/>
<sequence>MPEDIADLVQKGNNDPSTVVEHYPAFSSLSLCGAWTGMCPASMAAGTGIFFHKAQLRRGSTMALSFPAEPEPPILTRDVAEKVPFANLDDVLAAFNIAPGSAEAANVAATLRLCTSPPNPGEVKACTTSLEATVRRSMDMLGAAADGDHDVWAATSRVPDDRRTSGLLPRQTYRVEAVATLDGDRYVGCHKLPFPYRVYQCHMTAGLTDKAYVVSLRGIGGGGGLTTADMLAFCHHDTARWNPAHPAFELLHTHPGTPVCHFMPYANPVFGKGDDEGGEAGALRLGNFLCCTSCQPSSSCAMAPEGGPIDGSPSALHGLVCARCGGERRASAMKLCDLAAGGEGDC</sequence>
<dbReference type="OrthoDB" id="1909293at2759"/>
<dbReference type="Gramene" id="TVU02861">
    <property type="protein sequence ID" value="TVU02861"/>
    <property type="gene ID" value="EJB05_51647"/>
</dbReference>
<reference evidence="2 3" key="1">
    <citation type="journal article" date="2019" name="Sci. Rep.">
        <title>A high-quality genome of Eragrostis curvula grass provides insights into Poaceae evolution and supports new strategies to enhance forage quality.</title>
        <authorList>
            <person name="Carballo J."/>
            <person name="Santos B.A.C.M."/>
            <person name="Zappacosta D."/>
            <person name="Garbus I."/>
            <person name="Selva J.P."/>
            <person name="Gallo C.A."/>
            <person name="Diaz A."/>
            <person name="Albertini E."/>
            <person name="Caccamo M."/>
            <person name="Echenique V."/>
        </authorList>
    </citation>
    <scope>NUCLEOTIDE SEQUENCE [LARGE SCALE GENOMIC DNA]</scope>
    <source>
        <strain evidence="3">cv. Victoria</strain>
        <tissue evidence="2">Leaf</tissue>
    </source>
</reference>
<name>A0A5J9SV27_9POAL</name>
<dbReference type="SMART" id="SM01045">
    <property type="entry name" value="BURP"/>
    <property type="match status" value="1"/>
</dbReference>
<evidence type="ECO:0000313" key="2">
    <source>
        <dbReference type="EMBL" id="TVU02861.1"/>
    </source>
</evidence>
<dbReference type="InterPro" id="IPR044816">
    <property type="entry name" value="BURP"/>
</dbReference>
<evidence type="ECO:0000259" key="1">
    <source>
        <dbReference type="PROSITE" id="PS51277"/>
    </source>
</evidence>
<dbReference type="PANTHER" id="PTHR31236">
    <property type="entry name" value="BURP DOMAIN PROTEIN USPL1-LIKE"/>
    <property type="match status" value="1"/>
</dbReference>
<feature type="non-terminal residue" evidence="2">
    <location>
        <position position="1"/>
    </location>
</feature>